<keyword evidence="1" id="KW-0472">Membrane</keyword>
<dbReference type="Proteomes" id="UP001642360">
    <property type="component" value="Unassembled WGS sequence"/>
</dbReference>
<gene>
    <name evidence="2" type="ORF">ILEXP_LOCUS31722</name>
</gene>
<protein>
    <submittedName>
        <fullName evidence="2">Uncharacterized protein</fullName>
    </submittedName>
</protein>
<keyword evidence="1" id="KW-0812">Transmembrane</keyword>
<keyword evidence="1" id="KW-1133">Transmembrane helix</keyword>
<organism evidence="2 3">
    <name type="scientific">Ilex paraguariensis</name>
    <name type="common">yerba mate</name>
    <dbReference type="NCBI Taxonomy" id="185542"/>
    <lineage>
        <taxon>Eukaryota</taxon>
        <taxon>Viridiplantae</taxon>
        <taxon>Streptophyta</taxon>
        <taxon>Embryophyta</taxon>
        <taxon>Tracheophyta</taxon>
        <taxon>Spermatophyta</taxon>
        <taxon>Magnoliopsida</taxon>
        <taxon>eudicotyledons</taxon>
        <taxon>Gunneridae</taxon>
        <taxon>Pentapetalae</taxon>
        <taxon>asterids</taxon>
        <taxon>campanulids</taxon>
        <taxon>Aquifoliales</taxon>
        <taxon>Aquifoliaceae</taxon>
        <taxon>Ilex</taxon>
    </lineage>
</organism>
<reference evidence="2 3" key="1">
    <citation type="submission" date="2024-02" db="EMBL/GenBank/DDBJ databases">
        <authorList>
            <person name="Vignale AGUSTIN F."/>
            <person name="Sosa J E."/>
            <person name="Modenutti C."/>
        </authorList>
    </citation>
    <scope>NUCLEOTIDE SEQUENCE [LARGE SCALE GENOMIC DNA]</scope>
</reference>
<evidence type="ECO:0000256" key="1">
    <source>
        <dbReference type="SAM" id="Phobius"/>
    </source>
</evidence>
<evidence type="ECO:0000313" key="2">
    <source>
        <dbReference type="EMBL" id="CAK9162777.1"/>
    </source>
</evidence>
<accession>A0ABC8T6T7</accession>
<sequence length="110" mass="12492">MSVVKPSQLPSSTSVCTMYGSFLTLAIVTIVSYTSLSITYLHSPATQSSSPPQTFLRINTSQLVRENNVEEELQDVHHSPEIFRLIYAKMVRRVKVYIYPDGDPNMFYQT</sequence>
<proteinExistence type="predicted"/>
<keyword evidence="3" id="KW-1185">Reference proteome</keyword>
<dbReference type="EMBL" id="CAUOFW020003946">
    <property type="protein sequence ID" value="CAK9162777.1"/>
    <property type="molecule type" value="Genomic_DNA"/>
</dbReference>
<dbReference type="AlphaFoldDB" id="A0ABC8T6T7"/>
<comment type="caution">
    <text evidence="2">The sequence shown here is derived from an EMBL/GenBank/DDBJ whole genome shotgun (WGS) entry which is preliminary data.</text>
</comment>
<feature type="transmembrane region" description="Helical" evidence="1">
    <location>
        <begin position="20"/>
        <end position="41"/>
    </location>
</feature>
<name>A0ABC8T6T7_9AQUA</name>
<evidence type="ECO:0000313" key="3">
    <source>
        <dbReference type="Proteomes" id="UP001642360"/>
    </source>
</evidence>